<dbReference type="GO" id="GO:0008236">
    <property type="term" value="F:serine-type peptidase activity"/>
    <property type="evidence" value="ECO:0007669"/>
    <property type="project" value="UniProtKB-KW"/>
</dbReference>
<dbReference type="RefSeq" id="WP_054519366.1">
    <property type="nucleotide sequence ID" value="NZ_CP076829.1"/>
</dbReference>
<name>A0A837NIQ3_LACPN</name>
<keyword evidence="5 6" id="KW-0720">Serine protease</keyword>
<comment type="caution">
    <text evidence="7">The sequence shown here is derived from an EMBL/GenBank/DDBJ whole genome shotgun (WGS) entry which is preliminary data.</text>
</comment>
<evidence type="ECO:0000313" key="7">
    <source>
        <dbReference type="EMBL" id="KPL56224.1"/>
    </source>
</evidence>
<protein>
    <recommendedName>
        <fullName evidence="6">Serine protease</fullName>
        <ecNumber evidence="6">3.4.21.-</ecNumber>
    </recommendedName>
</protein>
<dbReference type="SUPFAM" id="SSF50494">
    <property type="entry name" value="Trypsin-like serine proteases"/>
    <property type="match status" value="1"/>
</dbReference>
<gene>
    <name evidence="7" type="ORF">N876_0215195</name>
</gene>
<organism evidence="7">
    <name type="scientific">Lactiplantibacillus plantarum 2025</name>
    <dbReference type="NCBI Taxonomy" id="1385856"/>
    <lineage>
        <taxon>Bacteria</taxon>
        <taxon>Bacillati</taxon>
        <taxon>Bacillota</taxon>
        <taxon>Bacilli</taxon>
        <taxon>Lactobacillales</taxon>
        <taxon>Lactobacillaceae</taxon>
        <taxon>Lactiplantibacillus</taxon>
    </lineage>
</organism>
<reference evidence="7" key="1">
    <citation type="journal article" date="2016" name="Genome Announc.">
        <title>Draft Genome Sequence of Lactobacillus plantarum 2025.</title>
        <authorList>
            <person name="Karlyshev A.V."/>
            <person name="Khlebnikov V.C."/>
            <person name="Kosarev I.V."/>
            <person name="Abramov V.M."/>
        </authorList>
    </citation>
    <scope>NUCLEOTIDE SEQUENCE [LARGE SCALE GENOMIC DNA]</scope>
    <source>
        <strain evidence="7">2025</strain>
    </source>
</reference>
<dbReference type="PRINTS" id="PR00839">
    <property type="entry name" value="V8PROTEASE"/>
</dbReference>
<dbReference type="InterPro" id="IPR008256">
    <property type="entry name" value="Peptidase_S1B"/>
</dbReference>
<dbReference type="InterPro" id="IPR009003">
    <property type="entry name" value="Peptidase_S1_PA"/>
</dbReference>
<dbReference type="EMBL" id="AVFJ02000114">
    <property type="protein sequence ID" value="KPL56224.1"/>
    <property type="molecule type" value="Genomic_DNA"/>
</dbReference>
<dbReference type="Gene3D" id="2.40.10.10">
    <property type="entry name" value="Trypsin-like serine proteases"/>
    <property type="match status" value="1"/>
</dbReference>
<dbReference type="EC" id="3.4.21.-" evidence="6"/>
<proteinExistence type="inferred from homology"/>
<keyword evidence="4 6" id="KW-0378">Hydrolase</keyword>
<evidence type="ECO:0000256" key="5">
    <source>
        <dbReference type="ARBA" id="ARBA00022825"/>
    </source>
</evidence>
<keyword evidence="3" id="KW-0732">Signal</keyword>
<dbReference type="InterPro" id="IPR043504">
    <property type="entry name" value="Peptidase_S1_PA_chymotrypsin"/>
</dbReference>
<evidence type="ECO:0000256" key="2">
    <source>
        <dbReference type="ARBA" id="ARBA00022670"/>
    </source>
</evidence>
<accession>A0A837NIQ3</accession>
<evidence type="ECO:0000256" key="4">
    <source>
        <dbReference type="ARBA" id="ARBA00022801"/>
    </source>
</evidence>
<evidence type="ECO:0000256" key="1">
    <source>
        <dbReference type="ARBA" id="ARBA00008764"/>
    </source>
</evidence>
<evidence type="ECO:0000256" key="6">
    <source>
        <dbReference type="RuleBase" id="RU004296"/>
    </source>
</evidence>
<dbReference type="AlphaFoldDB" id="A0A837NIQ3"/>
<keyword evidence="2 6" id="KW-0645">Protease</keyword>
<comment type="similarity">
    <text evidence="1 6">Belongs to the peptidase S1B family.</text>
</comment>
<sequence>MPFIDIGAFGVTTSVSQGENLTLTGFSHDKYPNMSSASGTVQALTTDRIFYTIDMTGGASGSGLLNASNQITGINSYENSVTNFGTRITSLKMDYINYWLGSPKAHKYGKNVTITKQDILWGNLTFTSRKADKATIGNDYSAKYIYNNPNGSSYLSLYDKNGKWAGYINKSGSRDLVPVSYNKNVTIVIKNQWFWGDLLWKTKEHSTNDYLNQTLMAKRYYTLGNGKRFYSIYSGDAWLGYVNSAYTK</sequence>
<evidence type="ECO:0000256" key="3">
    <source>
        <dbReference type="ARBA" id="ARBA00022729"/>
    </source>
</evidence>
<dbReference type="GO" id="GO:0006508">
    <property type="term" value="P:proteolysis"/>
    <property type="evidence" value="ECO:0007669"/>
    <property type="project" value="UniProtKB-KW"/>
</dbReference>